<organism evidence="2 3">
    <name type="scientific">Suillus subaureus</name>
    <dbReference type="NCBI Taxonomy" id="48587"/>
    <lineage>
        <taxon>Eukaryota</taxon>
        <taxon>Fungi</taxon>
        <taxon>Dikarya</taxon>
        <taxon>Basidiomycota</taxon>
        <taxon>Agaricomycotina</taxon>
        <taxon>Agaricomycetes</taxon>
        <taxon>Agaricomycetidae</taxon>
        <taxon>Boletales</taxon>
        <taxon>Suillineae</taxon>
        <taxon>Suillaceae</taxon>
        <taxon>Suillus</taxon>
    </lineage>
</organism>
<gene>
    <name evidence="2" type="ORF">BJ212DRAFT_1264552</name>
</gene>
<dbReference type="RefSeq" id="XP_041196587.1">
    <property type="nucleotide sequence ID" value="XM_041330426.1"/>
</dbReference>
<dbReference type="Pfam" id="PF11807">
    <property type="entry name" value="UstYa"/>
    <property type="match status" value="1"/>
</dbReference>
<comment type="similarity">
    <text evidence="1">Belongs to the ustYa family.</text>
</comment>
<reference evidence="2" key="1">
    <citation type="journal article" date="2020" name="New Phytol.">
        <title>Comparative genomics reveals dynamic genome evolution in host specialist ectomycorrhizal fungi.</title>
        <authorList>
            <person name="Lofgren L.A."/>
            <person name="Nguyen N.H."/>
            <person name="Vilgalys R."/>
            <person name="Ruytinx J."/>
            <person name="Liao H.L."/>
            <person name="Branco S."/>
            <person name="Kuo A."/>
            <person name="LaButti K."/>
            <person name="Lipzen A."/>
            <person name="Andreopoulos W."/>
            <person name="Pangilinan J."/>
            <person name="Riley R."/>
            <person name="Hundley H."/>
            <person name="Na H."/>
            <person name="Barry K."/>
            <person name="Grigoriev I.V."/>
            <person name="Stajich J.E."/>
            <person name="Kennedy P.G."/>
        </authorList>
    </citation>
    <scope>NUCLEOTIDE SEQUENCE</scope>
    <source>
        <strain evidence="2">MN1</strain>
    </source>
</reference>
<dbReference type="AlphaFoldDB" id="A0A9P7EHE2"/>
<accession>A0A9P7EHE2</accession>
<name>A0A9P7EHE2_9AGAM</name>
<evidence type="ECO:0000256" key="1">
    <source>
        <dbReference type="ARBA" id="ARBA00035112"/>
    </source>
</evidence>
<keyword evidence="3" id="KW-1185">Reference proteome</keyword>
<sequence length="137" mass="15729">DDYPIKLLLDLEIVALTFEDSKYCSTSGLTAWSEWNLLGHFPEGRGFVRLGPNGKQSFTPFLLIHESDACRSHCLNFLRQAIFCNSDTTFDPVYINRSMASSNGLGVMHIYRDWSQVYAYIEENQRGPVWAEHKTEM</sequence>
<dbReference type="OrthoDB" id="3687641at2759"/>
<protein>
    <submittedName>
        <fullName evidence="2">Uncharacterized protein</fullName>
    </submittedName>
</protein>
<evidence type="ECO:0000313" key="3">
    <source>
        <dbReference type="Proteomes" id="UP000807769"/>
    </source>
</evidence>
<dbReference type="GO" id="GO:0043386">
    <property type="term" value="P:mycotoxin biosynthetic process"/>
    <property type="evidence" value="ECO:0007669"/>
    <property type="project" value="InterPro"/>
</dbReference>
<dbReference type="EMBL" id="JABBWG010000006">
    <property type="protein sequence ID" value="KAG1821847.1"/>
    <property type="molecule type" value="Genomic_DNA"/>
</dbReference>
<feature type="non-terminal residue" evidence="2">
    <location>
        <position position="137"/>
    </location>
</feature>
<comment type="caution">
    <text evidence="2">The sequence shown here is derived from an EMBL/GenBank/DDBJ whole genome shotgun (WGS) entry which is preliminary data.</text>
</comment>
<proteinExistence type="inferred from homology"/>
<dbReference type="GeneID" id="64624443"/>
<evidence type="ECO:0000313" key="2">
    <source>
        <dbReference type="EMBL" id="KAG1821847.1"/>
    </source>
</evidence>
<dbReference type="InterPro" id="IPR021765">
    <property type="entry name" value="UstYa-like"/>
</dbReference>
<dbReference type="Proteomes" id="UP000807769">
    <property type="component" value="Unassembled WGS sequence"/>
</dbReference>